<dbReference type="PANTHER" id="PTHR38733">
    <property type="entry name" value="PROTEIN MCRC"/>
    <property type="match status" value="1"/>
</dbReference>
<comment type="caution">
    <text evidence="1">The sequence shown here is derived from an EMBL/GenBank/DDBJ whole genome shotgun (WGS) entry which is preliminary data.</text>
</comment>
<dbReference type="Pfam" id="PF10117">
    <property type="entry name" value="McrBC"/>
    <property type="match status" value="1"/>
</dbReference>
<keyword evidence="2" id="KW-1185">Reference proteome</keyword>
<protein>
    <submittedName>
        <fullName evidence="1">Restriction endonuclease</fullName>
    </submittedName>
</protein>
<dbReference type="GO" id="GO:0004519">
    <property type="term" value="F:endonuclease activity"/>
    <property type="evidence" value="ECO:0007669"/>
    <property type="project" value="UniProtKB-KW"/>
</dbReference>
<evidence type="ECO:0000313" key="1">
    <source>
        <dbReference type="EMBL" id="MVM30077.1"/>
    </source>
</evidence>
<keyword evidence="1" id="KW-0540">Nuclease</keyword>
<proteinExistence type="predicted"/>
<dbReference type="AlphaFoldDB" id="A0A7K1S8G9"/>
<dbReference type="Proteomes" id="UP000436006">
    <property type="component" value="Unassembled WGS sequence"/>
</dbReference>
<dbReference type="InterPro" id="IPR019292">
    <property type="entry name" value="McrC"/>
</dbReference>
<evidence type="ECO:0000313" key="2">
    <source>
        <dbReference type="Proteomes" id="UP000436006"/>
    </source>
</evidence>
<keyword evidence="1" id="KW-0378">Hydrolase</keyword>
<keyword evidence="1" id="KW-0255">Endonuclease</keyword>
<dbReference type="PANTHER" id="PTHR38733:SF1">
    <property type="entry name" value="TYPE IV METHYL-DIRECTED RESTRICTION ENZYME ECOKMCRBC"/>
    <property type="match status" value="1"/>
</dbReference>
<dbReference type="RefSeq" id="WP_157584336.1">
    <property type="nucleotide sequence ID" value="NZ_WPIN01000003.1"/>
</dbReference>
<sequence length="430" mass="49028">MPTTISVLENSLIGSSEHWSQPPANGVVVPDAIFQALRRFVFDDDQAEGLLAFSIQKGRELIQVRNYVGLLPLPNHTQFEILPKVGQVDKSRSLLLTMLRHLRHSPFRTLPAAHTHAIQLPLWDVFIAAFLDTVEPLVQQGIQHAYVSVDSNERFWKGKLQAARQQRENAWHAERLAVTYDRLTADVAANRILKTALIYLNGETANQAILRRIRQVIWALDEVPETESLTDDLRLIRRSSRLFLRYESALRWAEALLQGRGFGIKTGQMPSLSLLFPMERIFEDYVAYGIRSYWPDTDDVRVQESSAHLVDEHIGAPKFKLRPDILIRHNNQTMVFDTKWKQIKGQESGMNAGTGNYGIEQADMYQLYAYGKKYAADDLFLVYPANETFCQPLPVFGYDATTRLHVVPFDLTNSLANEVEKLANYALSFK</sequence>
<name>A0A7K1S8G9_9BACT</name>
<accession>A0A7K1S8G9</accession>
<organism evidence="1 2">
    <name type="scientific">Spirosoma arboris</name>
    <dbReference type="NCBI Taxonomy" id="2682092"/>
    <lineage>
        <taxon>Bacteria</taxon>
        <taxon>Pseudomonadati</taxon>
        <taxon>Bacteroidota</taxon>
        <taxon>Cytophagia</taxon>
        <taxon>Cytophagales</taxon>
        <taxon>Cytophagaceae</taxon>
        <taxon>Spirosoma</taxon>
    </lineage>
</organism>
<dbReference type="EMBL" id="WPIN01000003">
    <property type="protein sequence ID" value="MVM30077.1"/>
    <property type="molecule type" value="Genomic_DNA"/>
</dbReference>
<reference evidence="1 2" key="1">
    <citation type="submission" date="2019-12" db="EMBL/GenBank/DDBJ databases">
        <title>Spirosoma sp. HMF4905 genome sequencing and assembly.</title>
        <authorList>
            <person name="Kang H."/>
            <person name="Cha I."/>
            <person name="Kim H."/>
            <person name="Joh K."/>
        </authorList>
    </citation>
    <scope>NUCLEOTIDE SEQUENCE [LARGE SCALE GENOMIC DNA]</scope>
    <source>
        <strain evidence="1 2">HMF4905</strain>
    </source>
</reference>
<gene>
    <name evidence="1" type="ORF">GO755_08535</name>
</gene>